<proteinExistence type="predicted"/>
<keyword evidence="4" id="KW-0479">Metal-binding</keyword>
<evidence type="ECO:0000256" key="5">
    <source>
        <dbReference type="ARBA" id="ARBA00022989"/>
    </source>
</evidence>
<evidence type="ECO:0000256" key="8">
    <source>
        <dbReference type="ARBA" id="ARBA00023133"/>
    </source>
</evidence>
<dbReference type="AlphaFoldDB" id="A0A9X1WB97"/>
<evidence type="ECO:0000256" key="2">
    <source>
        <dbReference type="ARBA" id="ARBA00022475"/>
    </source>
</evidence>
<accession>A0A9X1WB97</accession>
<keyword evidence="5 12" id="KW-1133">Transmembrane helix</keyword>
<comment type="caution">
    <text evidence="13">The sequence shown here is derived from an EMBL/GenBank/DDBJ whole genome shotgun (WGS) entry which is preliminary data.</text>
</comment>
<feature type="transmembrane region" description="Helical" evidence="12">
    <location>
        <begin position="166"/>
        <end position="185"/>
    </location>
</feature>
<feature type="transmembrane region" description="Helical" evidence="12">
    <location>
        <begin position="303"/>
        <end position="321"/>
    </location>
</feature>
<evidence type="ECO:0000256" key="10">
    <source>
        <dbReference type="ARBA" id="ARBA00023157"/>
    </source>
</evidence>
<keyword evidence="3 12" id="KW-0812">Transmembrane</keyword>
<dbReference type="Pfam" id="PF02628">
    <property type="entry name" value="COX15-CtaA"/>
    <property type="match status" value="1"/>
</dbReference>
<keyword evidence="7" id="KW-0408">Iron</keyword>
<name>A0A9X1WB97_9VIBR</name>
<dbReference type="InterPro" id="IPR003780">
    <property type="entry name" value="COX15/CtaA_fam"/>
</dbReference>
<dbReference type="PANTHER" id="PTHR35457:SF1">
    <property type="entry name" value="HEME A SYNTHASE"/>
    <property type="match status" value="1"/>
</dbReference>
<evidence type="ECO:0000256" key="4">
    <source>
        <dbReference type="ARBA" id="ARBA00022723"/>
    </source>
</evidence>
<evidence type="ECO:0000256" key="6">
    <source>
        <dbReference type="ARBA" id="ARBA00023002"/>
    </source>
</evidence>
<organism evidence="13 14">
    <name type="scientific">Vibrio gelatinilyticus</name>
    <dbReference type="NCBI Taxonomy" id="2893468"/>
    <lineage>
        <taxon>Bacteria</taxon>
        <taxon>Pseudomonadati</taxon>
        <taxon>Pseudomonadota</taxon>
        <taxon>Gammaproteobacteria</taxon>
        <taxon>Vibrionales</taxon>
        <taxon>Vibrionaceae</taxon>
        <taxon>Vibrio</taxon>
    </lineage>
</organism>
<reference evidence="13" key="1">
    <citation type="submission" date="2021-11" db="EMBL/GenBank/DDBJ databases">
        <title>Vibrio ZSDE26 sp. nov. and Vibrio ZSDZ34 sp. nov., isolated from coastal seawater in Qingdao.</title>
        <authorList>
            <person name="Zhang P."/>
        </authorList>
    </citation>
    <scope>NUCLEOTIDE SEQUENCE</scope>
    <source>
        <strain evidence="13">ZSDZ34</strain>
    </source>
</reference>
<comment type="subcellular location">
    <subcellularLocation>
        <location evidence="1">Membrane</location>
        <topology evidence="1">Multi-pass membrane protein</topology>
    </subcellularLocation>
</comment>
<dbReference type="EMBL" id="JAJNNZ010000003">
    <property type="protein sequence ID" value="MCJ2376250.1"/>
    <property type="molecule type" value="Genomic_DNA"/>
</dbReference>
<evidence type="ECO:0000256" key="3">
    <source>
        <dbReference type="ARBA" id="ARBA00022692"/>
    </source>
</evidence>
<evidence type="ECO:0000256" key="11">
    <source>
        <dbReference type="ARBA" id="ARBA00023444"/>
    </source>
</evidence>
<keyword evidence="6" id="KW-0560">Oxidoreductase</keyword>
<keyword evidence="14" id="KW-1185">Reference proteome</keyword>
<evidence type="ECO:0000256" key="12">
    <source>
        <dbReference type="SAM" id="Phobius"/>
    </source>
</evidence>
<dbReference type="GO" id="GO:0016491">
    <property type="term" value="F:oxidoreductase activity"/>
    <property type="evidence" value="ECO:0007669"/>
    <property type="project" value="UniProtKB-KW"/>
</dbReference>
<comment type="pathway">
    <text evidence="11">Porphyrin-containing compound metabolism.</text>
</comment>
<feature type="transmembrane region" description="Helical" evidence="12">
    <location>
        <begin position="101"/>
        <end position="122"/>
    </location>
</feature>
<evidence type="ECO:0000313" key="14">
    <source>
        <dbReference type="Proteomes" id="UP001139488"/>
    </source>
</evidence>
<gene>
    <name evidence="13" type="ORF">LNL84_05315</name>
</gene>
<keyword evidence="10" id="KW-1015">Disulfide bond</keyword>
<keyword evidence="9 12" id="KW-0472">Membrane</keyword>
<protein>
    <submittedName>
        <fullName evidence="13">COX15/CtaA family protein</fullName>
    </submittedName>
</protein>
<dbReference type="RefSeq" id="WP_244355690.1">
    <property type="nucleotide sequence ID" value="NZ_JAJNNZ010000003.1"/>
</dbReference>
<feature type="transmembrane region" description="Helical" evidence="12">
    <location>
        <begin position="128"/>
        <end position="154"/>
    </location>
</feature>
<dbReference type="InterPro" id="IPR050450">
    <property type="entry name" value="COX15/CtaA_HemeA_synthase"/>
</dbReference>
<feature type="transmembrane region" description="Helical" evidence="12">
    <location>
        <begin position="243"/>
        <end position="264"/>
    </location>
</feature>
<dbReference type="GO" id="GO:0016020">
    <property type="term" value="C:membrane"/>
    <property type="evidence" value="ECO:0007669"/>
    <property type="project" value="UniProtKB-SubCell"/>
</dbReference>
<keyword evidence="8" id="KW-0350">Heme biosynthesis</keyword>
<dbReference type="GO" id="GO:0046872">
    <property type="term" value="F:metal ion binding"/>
    <property type="evidence" value="ECO:0007669"/>
    <property type="project" value="UniProtKB-KW"/>
</dbReference>
<feature type="transmembrane region" description="Helical" evidence="12">
    <location>
        <begin position="77"/>
        <end position="94"/>
    </location>
</feature>
<dbReference type="GO" id="GO:0006784">
    <property type="term" value="P:heme A biosynthetic process"/>
    <property type="evidence" value="ECO:0007669"/>
    <property type="project" value="InterPro"/>
</dbReference>
<sequence>MNLNVLVKLSLLLTVIVIALGAYTRLSDAGLGCPDWPGCYGHLTVPTKAGDVQAANAAYPERAVEADKAWLEMVHRYFAGTLGLCIFAITAWSIRAKRSAVGVRLPIALSVVVVFQAALGMWTVTLKLMPLVVMAHLLGGFTLLALLSLFYFRLKPQKTTRQSVPGSLKLMSLIAFCVVVVQIMLGGWTSSNYAAVVCSSLPICEGNWPAFLDFKNAFSLQLNGYDSYEFGVLEYPARMTIHVTHRIGALITFCVVGALALRLYRSESSALSKAAAVLAAVLVVQVCLGIANVVLLLPLSIAVLHNLGAASLLICLTYINYQVWTAQVASTLPHKISRQKNGNKPINQIRVNPEDKECSL</sequence>
<evidence type="ECO:0000256" key="1">
    <source>
        <dbReference type="ARBA" id="ARBA00004141"/>
    </source>
</evidence>
<evidence type="ECO:0000256" key="7">
    <source>
        <dbReference type="ARBA" id="ARBA00023004"/>
    </source>
</evidence>
<dbReference type="Proteomes" id="UP001139488">
    <property type="component" value="Unassembled WGS sequence"/>
</dbReference>
<keyword evidence="2" id="KW-1003">Cell membrane</keyword>
<evidence type="ECO:0000256" key="9">
    <source>
        <dbReference type="ARBA" id="ARBA00023136"/>
    </source>
</evidence>
<dbReference type="PANTHER" id="PTHR35457">
    <property type="entry name" value="HEME A SYNTHASE"/>
    <property type="match status" value="1"/>
</dbReference>
<feature type="transmembrane region" description="Helical" evidence="12">
    <location>
        <begin position="276"/>
        <end position="297"/>
    </location>
</feature>
<evidence type="ECO:0000313" key="13">
    <source>
        <dbReference type="EMBL" id="MCJ2376250.1"/>
    </source>
</evidence>